<dbReference type="InParanoid" id="Q8TN09"/>
<name>Q8TN09_METAC</name>
<feature type="transmembrane region" description="Helical" evidence="7">
    <location>
        <begin position="15"/>
        <end position="32"/>
    </location>
</feature>
<accession>Q8TN09</accession>
<evidence type="ECO:0000313" key="10">
    <source>
        <dbReference type="Proteomes" id="UP000002487"/>
    </source>
</evidence>
<evidence type="ECO:0000256" key="6">
    <source>
        <dbReference type="ARBA" id="ARBA00023136"/>
    </source>
</evidence>
<dbReference type="RefSeq" id="WP_011022455.1">
    <property type="nucleotide sequence ID" value="NC_003552.1"/>
</dbReference>
<comment type="subcellular location">
    <subcellularLocation>
        <location evidence="1 7">Cell membrane</location>
        <topology evidence="1 7">Multi-pass membrane protein</topology>
    </subcellularLocation>
</comment>
<dbReference type="Gene3D" id="1.10.3720.10">
    <property type="entry name" value="MetI-like"/>
    <property type="match status" value="1"/>
</dbReference>
<feature type="transmembrane region" description="Helical" evidence="7">
    <location>
        <begin position="104"/>
        <end position="134"/>
    </location>
</feature>
<dbReference type="KEGG" id="mac:MA_2484"/>
<dbReference type="GO" id="GO:0005886">
    <property type="term" value="C:plasma membrane"/>
    <property type="evidence" value="ECO:0007669"/>
    <property type="project" value="UniProtKB-SubCell"/>
</dbReference>
<evidence type="ECO:0000259" key="8">
    <source>
        <dbReference type="PROSITE" id="PS50928"/>
    </source>
</evidence>
<feature type="transmembrane region" description="Helical" evidence="7">
    <location>
        <begin position="252"/>
        <end position="274"/>
    </location>
</feature>
<keyword evidence="5 7" id="KW-1133">Transmembrane helix</keyword>
<sequence>MSQAKGQARFFADKALRYGITIVIILTINFAIPRAMLGDPMINLLGDEAVRIDRQMLDELRAQYGLDRPIQEQYIEYMLGAGRLDFGYSIHKNLKVTDLISDRLFWTLVLVFPSVVIGGLLALVLGAIAGFRYGSKIDRLLTGTSIFMYTCPSFLFAMVVVTIFSFHLGWFPLGSISSGKTQGFAYLLDVGWHLFLPITILAVFEAAYIFLVIRNSITQIIDEYFIFVAKAKGLPARTIELRHVMRNVLPQFISIMALNFGFMVSGALIIEIVFSLNGMGTLIYDAVMSRDYPVLQGAFVFLTIFVLAANFLADVLYGLADPRISDASRGGSLV</sequence>
<gene>
    <name evidence="9" type="ordered locus">MA_2484</name>
</gene>
<dbReference type="Pfam" id="PF19300">
    <property type="entry name" value="BPD_transp_1_N"/>
    <property type="match status" value="1"/>
</dbReference>
<feature type="transmembrane region" description="Helical" evidence="7">
    <location>
        <begin position="146"/>
        <end position="170"/>
    </location>
</feature>
<dbReference type="GO" id="GO:0055085">
    <property type="term" value="P:transmembrane transport"/>
    <property type="evidence" value="ECO:0007669"/>
    <property type="project" value="InterPro"/>
</dbReference>
<evidence type="ECO:0000256" key="1">
    <source>
        <dbReference type="ARBA" id="ARBA00004651"/>
    </source>
</evidence>
<dbReference type="PANTHER" id="PTHR43376">
    <property type="entry name" value="OLIGOPEPTIDE TRANSPORT SYSTEM PERMEASE PROTEIN"/>
    <property type="match status" value="1"/>
</dbReference>
<dbReference type="OrthoDB" id="44105at2157"/>
<dbReference type="STRING" id="188937.MA_2484"/>
<reference evidence="9 10" key="1">
    <citation type="journal article" date="2002" name="Genome Res.">
        <title>The genome of Methanosarcina acetivorans reveals extensive metabolic and physiological diversity.</title>
        <authorList>
            <person name="Galagan J.E."/>
            <person name="Nusbaum C."/>
            <person name="Roy A."/>
            <person name="Endrizzi M.G."/>
            <person name="Macdonald P."/>
            <person name="FitzHugh W."/>
            <person name="Calvo S."/>
            <person name="Engels R."/>
            <person name="Smirnov S."/>
            <person name="Atnoor D."/>
            <person name="Brown A."/>
            <person name="Allen N."/>
            <person name="Naylor J."/>
            <person name="Stange-Thomann N."/>
            <person name="DeArellano K."/>
            <person name="Johnson R."/>
            <person name="Linton L."/>
            <person name="McEwan P."/>
            <person name="McKernan K."/>
            <person name="Talamas J."/>
            <person name="Tirrell A."/>
            <person name="Ye W."/>
            <person name="Zimmer A."/>
            <person name="Barber R.D."/>
            <person name="Cann I."/>
            <person name="Graham D.E."/>
            <person name="Grahame D.A."/>
            <person name="Guss A."/>
            <person name="Hedderich R."/>
            <person name="Ingram-Smith C."/>
            <person name="Kuettner C.H."/>
            <person name="Krzycki J.A."/>
            <person name="Leigh J.A."/>
            <person name="Li W."/>
            <person name="Liu J."/>
            <person name="Mukhopadhyay B."/>
            <person name="Reeve J.N."/>
            <person name="Smith K."/>
            <person name="Springer T.A."/>
            <person name="Umayam L.A."/>
            <person name="White O."/>
            <person name="White R.H."/>
            <person name="de Macario E.C."/>
            <person name="Ferry J.G."/>
            <person name="Jarrell K.F."/>
            <person name="Jing H."/>
            <person name="Macario A.J.L."/>
            <person name="Paulsen I."/>
            <person name="Pritchett M."/>
            <person name="Sowers K.R."/>
            <person name="Swanson R.V."/>
            <person name="Zinder S.H."/>
            <person name="Lander E."/>
            <person name="Metcalf W.W."/>
            <person name="Birren B."/>
        </authorList>
    </citation>
    <scope>NUCLEOTIDE SEQUENCE [LARGE SCALE GENOMIC DNA]</scope>
    <source>
        <strain evidence="10">ATCC 35395 / DSM 2834 / JCM 12185 / C2A</strain>
    </source>
</reference>
<evidence type="ECO:0000256" key="5">
    <source>
        <dbReference type="ARBA" id="ARBA00022989"/>
    </source>
</evidence>
<dbReference type="InterPro" id="IPR035906">
    <property type="entry name" value="MetI-like_sf"/>
</dbReference>
<keyword evidence="6 7" id="KW-0472">Membrane</keyword>
<dbReference type="PhylomeDB" id="Q8TN09"/>
<dbReference type="HOGENOM" id="CLU_036879_1_0_2"/>
<keyword evidence="4 7" id="KW-0812">Transmembrane</keyword>
<dbReference type="InterPro" id="IPR045621">
    <property type="entry name" value="BPD_transp_1_N"/>
</dbReference>
<keyword evidence="3" id="KW-1003">Cell membrane</keyword>
<keyword evidence="2 7" id="KW-0813">Transport</keyword>
<evidence type="ECO:0000256" key="7">
    <source>
        <dbReference type="RuleBase" id="RU363032"/>
    </source>
</evidence>
<protein>
    <submittedName>
        <fullName evidence="9">Peptide ABC transporter, permease protein</fullName>
    </submittedName>
</protein>
<feature type="domain" description="ABC transmembrane type-1" evidence="8">
    <location>
        <begin position="104"/>
        <end position="313"/>
    </location>
</feature>
<dbReference type="CDD" id="cd06261">
    <property type="entry name" value="TM_PBP2"/>
    <property type="match status" value="1"/>
</dbReference>
<dbReference type="PANTHER" id="PTHR43376:SF1">
    <property type="entry name" value="OLIGOPEPTIDE TRANSPORT SYSTEM PERMEASE PROTEIN"/>
    <property type="match status" value="1"/>
</dbReference>
<evidence type="ECO:0000256" key="4">
    <source>
        <dbReference type="ARBA" id="ARBA00022692"/>
    </source>
</evidence>
<keyword evidence="10" id="KW-1185">Reference proteome</keyword>
<dbReference type="EnsemblBacteria" id="AAM05870">
    <property type="protein sequence ID" value="AAM05870"/>
    <property type="gene ID" value="MA_2484"/>
</dbReference>
<feature type="transmembrane region" description="Helical" evidence="7">
    <location>
        <begin position="294"/>
        <end position="319"/>
    </location>
</feature>
<dbReference type="AlphaFoldDB" id="Q8TN09"/>
<dbReference type="InterPro" id="IPR000515">
    <property type="entry name" value="MetI-like"/>
</dbReference>
<dbReference type="GeneID" id="1474373"/>
<evidence type="ECO:0000313" key="9">
    <source>
        <dbReference type="EMBL" id="AAM05870.1"/>
    </source>
</evidence>
<evidence type="ECO:0000256" key="2">
    <source>
        <dbReference type="ARBA" id="ARBA00022448"/>
    </source>
</evidence>
<dbReference type="EMBL" id="AE010299">
    <property type="protein sequence ID" value="AAM05870.1"/>
    <property type="molecule type" value="Genomic_DNA"/>
</dbReference>
<dbReference type="Pfam" id="PF00528">
    <property type="entry name" value="BPD_transp_1"/>
    <property type="match status" value="1"/>
</dbReference>
<organism evidence="9 10">
    <name type="scientific">Methanosarcina acetivorans (strain ATCC 35395 / DSM 2834 / JCM 12185 / C2A)</name>
    <dbReference type="NCBI Taxonomy" id="188937"/>
    <lineage>
        <taxon>Archaea</taxon>
        <taxon>Methanobacteriati</taxon>
        <taxon>Methanobacteriota</taxon>
        <taxon>Stenosarchaea group</taxon>
        <taxon>Methanomicrobia</taxon>
        <taxon>Methanosarcinales</taxon>
        <taxon>Methanosarcinaceae</taxon>
        <taxon>Methanosarcina</taxon>
    </lineage>
</organism>
<dbReference type="PROSITE" id="PS50928">
    <property type="entry name" value="ABC_TM1"/>
    <property type="match status" value="1"/>
</dbReference>
<proteinExistence type="inferred from homology"/>
<evidence type="ECO:0000256" key="3">
    <source>
        <dbReference type="ARBA" id="ARBA00022475"/>
    </source>
</evidence>
<feature type="transmembrane region" description="Helical" evidence="7">
    <location>
        <begin position="190"/>
        <end position="213"/>
    </location>
</feature>
<dbReference type="Proteomes" id="UP000002487">
    <property type="component" value="Chromosome"/>
</dbReference>
<dbReference type="SUPFAM" id="SSF161098">
    <property type="entry name" value="MetI-like"/>
    <property type="match status" value="1"/>
</dbReference>
<comment type="similarity">
    <text evidence="7">Belongs to the binding-protein-dependent transport system permease family.</text>
</comment>